<keyword evidence="7 8" id="KW-0472">Membrane</keyword>
<reference evidence="10 11" key="1">
    <citation type="journal article" date="2019" name="Int. J. Syst. Evol. Microbiol.">
        <title>The Global Catalogue of Microorganisms (GCM) 10K type strain sequencing project: providing services to taxonomists for standard genome sequencing and annotation.</title>
        <authorList>
            <consortium name="The Broad Institute Genomics Platform"/>
            <consortium name="The Broad Institute Genome Sequencing Center for Infectious Disease"/>
            <person name="Wu L."/>
            <person name="Ma J."/>
        </authorList>
    </citation>
    <scope>NUCLEOTIDE SEQUENCE [LARGE SCALE GENOMIC DNA]</scope>
    <source>
        <strain evidence="10 11">JCM 19585</strain>
    </source>
</reference>
<dbReference type="RefSeq" id="WP_188881826.1">
    <property type="nucleotide sequence ID" value="NZ_BMPF01000002.1"/>
</dbReference>
<keyword evidence="6 8" id="KW-1133">Transmembrane helix</keyword>
<feature type="transmembrane region" description="Helical" evidence="8">
    <location>
        <begin position="469"/>
        <end position="490"/>
    </location>
</feature>
<feature type="transmembrane region" description="Helical" evidence="8">
    <location>
        <begin position="115"/>
        <end position="136"/>
    </location>
</feature>
<feature type="transmembrane region" description="Helical" evidence="8">
    <location>
        <begin position="853"/>
        <end position="877"/>
    </location>
</feature>
<feature type="transmembrane region" description="Helical" evidence="8">
    <location>
        <begin position="441"/>
        <end position="463"/>
    </location>
</feature>
<dbReference type="OrthoDB" id="338493at2157"/>
<comment type="caution">
    <text evidence="8">Lacks conserved residue(s) required for the propagation of feature annotation.</text>
</comment>
<feature type="transmembrane region" description="Helical" evidence="8">
    <location>
        <begin position="690"/>
        <end position="708"/>
    </location>
</feature>
<feature type="transmembrane region" description="Helical" evidence="8">
    <location>
        <begin position="89"/>
        <end position="109"/>
    </location>
</feature>
<evidence type="ECO:0000256" key="4">
    <source>
        <dbReference type="ARBA" id="ARBA00022475"/>
    </source>
</evidence>
<feature type="transmembrane region" description="Helical" evidence="8">
    <location>
        <begin position="544"/>
        <end position="566"/>
    </location>
</feature>
<feature type="transmembrane region" description="Helical" evidence="8">
    <location>
        <begin position="179"/>
        <end position="197"/>
    </location>
</feature>
<protein>
    <recommendedName>
        <fullName evidence="8">Phosphate transport system permease protein PstA</fullName>
    </recommendedName>
</protein>
<comment type="similarity">
    <text evidence="2 8">Belongs to the binding-protein-dependent transport system permease family. CysTW subfamily.</text>
</comment>
<dbReference type="SUPFAM" id="SSF161098">
    <property type="entry name" value="MetI-like"/>
    <property type="match status" value="1"/>
</dbReference>
<dbReference type="AlphaFoldDB" id="A0A830F283"/>
<evidence type="ECO:0000256" key="1">
    <source>
        <dbReference type="ARBA" id="ARBA00004651"/>
    </source>
</evidence>
<comment type="subcellular location">
    <subcellularLocation>
        <location evidence="1 8">Cell membrane</location>
        <topology evidence="1 8">Multi-pass membrane protein</topology>
    </subcellularLocation>
</comment>
<organism evidence="10 11">
    <name type="scientific">Halarchaeum grantii</name>
    <dbReference type="NCBI Taxonomy" id="1193105"/>
    <lineage>
        <taxon>Archaea</taxon>
        <taxon>Methanobacteriati</taxon>
        <taxon>Methanobacteriota</taxon>
        <taxon>Stenosarchaea group</taxon>
        <taxon>Halobacteria</taxon>
        <taxon>Halobacteriales</taxon>
        <taxon>Halobacteriaceae</taxon>
    </lineage>
</organism>
<feature type="transmembrane region" description="Helical" evidence="8">
    <location>
        <begin position="715"/>
        <end position="734"/>
    </location>
</feature>
<keyword evidence="4 8" id="KW-1003">Cell membrane</keyword>
<evidence type="ECO:0000256" key="5">
    <source>
        <dbReference type="ARBA" id="ARBA00022692"/>
    </source>
</evidence>
<dbReference type="InterPro" id="IPR000515">
    <property type="entry name" value="MetI-like"/>
</dbReference>
<feature type="transmembrane region" description="Helical" evidence="8">
    <location>
        <begin position="148"/>
        <end position="167"/>
    </location>
</feature>
<dbReference type="InterPro" id="IPR005672">
    <property type="entry name" value="Phosphate_PstA"/>
</dbReference>
<proteinExistence type="inferred from homology"/>
<dbReference type="GO" id="GO:0005315">
    <property type="term" value="F:phosphate transmembrane transporter activity"/>
    <property type="evidence" value="ECO:0007669"/>
    <property type="project" value="InterPro"/>
</dbReference>
<dbReference type="GO" id="GO:0035435">
    <property type="term" value="P:phosphate ion transmembrane transport"/>
    <property type="evidence" value="ECO:0007669"/>
    <property type="project" value="InterPro"/>
</dbReference>
<evidence type="ECO:0000256" key="7">
    <source>
        <dbReference type="ARBA" id="ARBA00023136"/>
    </source>
</evidence>
<accession>A0A830F283</accession>
<evidence type="ECO:0000313" key="10">
    <source>
        <dbReference type="EMBL" id="GGL32268.1"/>
    </source>
</evidence>
<feature type="transmembrane region" description="Helical" evidence="8">
    <location>
        <begin position="209"/>
        <end position="230"/>
    </location>
</feature>
<feature type="transmembrane region" description="Helical" evidence="8">
    <location>
        <begin position="351"/>
        <end position="369"/>
    </location>
</feature>
<feature type="transmembrane region" description="Helical" evidence="8">
    <location>
        <begin position="511"/>
        <end position="532"/>
    </location>
</feature>
<dbReference type="GO" id="GO:0005886">
    <property type="term" value="C:plasma membrane"/>
    <property type="evidence" value="ECO:0007669"/>
    <property type="project" value="UniProtKB-SubCell"/>
</dbReference>
<sequence length="884" mass="88582">MSAAHDASETALVDESSSVYDRGLDGVIALGVVSFTVALCALVELVALDATGAALTRFLGAFAAVVVGAVGALALASWTNVAPIRSRRVRGIGTAVAVAALALTAIAAVTGLSLAVILGAILLVEAAGVLVAGVASRTGVVTTTPDSSAGLLAGLVFGVLGLLVGAAVGGSRVGFDTPLWLVVALLAGVGLLVLTVAPREDLGSTLPPALLVGALGATIATAMIGVGWQWDPQAVSGGFTGGAVVPIFVVFGAIVSAWAAAKCRAGFGAQGREFGAFLVINLNASLMLVVMAAVVVFVTLKGVGYALHGFTISALAALVVLLPAMVLAVVAARTPAGTEAWHDGARALVRVLPLAAVGAAVALLCSVLLTRAPLVYAYTYTVQVNRESRVLDTAVTVTPEFSVGSLLLALVALALFAAFYRRYGSLRGVGSASATVERARAAVPTVIAALVFVAALFVLAGPALAGLPFVGTLGVAGALAALALLLAALVGLLTGRGERTLAAHAQDRAPLLSLGVFGGLGVLTAALALEWAAGVAPGVGAVDVLPAVAFVAALASAGVAVVTALARRRADGIGPLQRAVLADETTLGVAGTAGFVALAGLHVWTTDSPFGVLGVTVAAGGTLSWPMTMQAYIPLGAEPGGIMPAVVGTVWLVIGSTLFAVPLGVGAAVFLTEYAEQGRFTALVEVATNALWSTPSVVFGLFGAAFLIPRLGGDTSLLAGQLVLGFMLLPLVLITSREAIKAVPDEYRDASAALGATRWQTIRSVVLPAAMPGVITGGILGVGRVAGETAPLILVLGSTLNATESVDVLGGFRFVTRPPFVVNDQLVSASASLPTQVWAVIAAGVSGSPSMGWATAFVLLAVVLTFYAVGISARTYFRRKISHD</sequence>
<evidence type="ECO:0000256" key="3">
    <source>
        <dbReference type="ARBA" id="ARBA00022448"/>
    </source>
</evidence>
<dbReference type="Pfam" id="PF00528">
    <property type="entry name" value="BPD_transp_1"/>
    <property type="match status" value="1"/>
</dbReference>
<dbReference type="CDD" id="cd06261">
    <property type="entry name" value="TM_PBP2"/>
    <property type="match status" value="1"/>
</dbReference>
<comment type="caution">
    <text evidence="10">The sequence shown here is derived from an EMBL/GenBank/DDBJ whole genome shotgun (WGS) entry which is preliminary data.</text>
</comment>
<dbReference type="PROSITE" id="PS50928">
    <property type="entry name" value="ABC_TM1"/>
    <property type="match status" value="1"/>
</dbReference>
<dbReference type="Proteomes" id="UP000628840">
    <property type="component" value="Unassembled WGS sequence"/>
</dbReference>
<dbReference type="PANTHER" id="PTHR43470:SF3">
    <property type="entry name" value="PHOSPHATE TRANSPORT SYSTEM PERMEASE PROTEIN PSTA-RELATED"/>
    <property type="match status" value="1"/>
</dbReference>
<evidence type="ECO:0000259" key="9">
    <source>
        <dbReference type="PROSITE" id="PS50928"/>
    </source>
</evidence>
<keyword evidence="3" id="KW-0813">Transport</keyword>
<feature type="transmembrane region" description="Helical" evidence="8">
    <location>
        <begin position="401"/>
        <end position="420"/>
    </location>
</feature>
<feature type="transmembrane region" description="Helical" evidence="8">
    <location>
        <begin position="54"/>
        <end position="77"/>
    </location>
</feature>
<feature type="transmembrane region" description="Helical" evidence="8">
    <location>
        <begin position="27"/>
        <end position="48"/>
    </location>
</feature>
<gene>
    <name evidence="10" type="ORF">GCM10009037_14860</name>
</gene>
<feature type="transmembrane region" description="Helical" evidence="8">
    <location>
        <begin position="305"/>
        <end position="330"/>
    </location>
</feature>
<dbReference type="PANTHER" id="PTHR43470">
    <property type="entry name" value="PHOSPHATE TRANSPORT SYSTEM PERMEASE PROTEIN PSTA-RELATED"/>
    <property type="match status" value="1"/>
</dbReference>
<feature type="transmembrane region" description="Helical" evidence="8">
    <location>
        <begin position="273"/>
        <end position="299"/>
    </location>
</feature>
<feature type="transmembrane region" description="Helical" evidence="8">
    <location>
        <begin position="587"/>
        <end position="604"/>
    </location>
</feature>
<feature type="domain" description="ABC transmembrane type-1" evidence="9">
    <location>
        <begin position="646"/>
        <end position="870"/>
    </location>
</feature>
<dbReference type="InterPro" id="IPR035906">
    <property type="entry name" value="MetI-like_sf"/>
</dbReference>
<dbReference type="Gene3D" id="1.10.3720.10">
    <property type="entry name" value="MetI-like"/>
    <property type="match status" value="1"/>
</dbReference>
<dbReference type="NCBIfam" id="TIGR00974">
    <property type="entry name" value="3a0107s02c"/>
    <property type="match status" value="1"/>
</dbReference>
<evidence type="ECO:0000256" key="8">
    <source>
        <dbReference type="RuleBase" id="RU363043"/>
    </source>
</evidence>
<name>A0A830F283_9EURY</name>
<keyword evidence="5 8" id="KW-0812">Transmembrane</keyword>
<feature type="transmembrane region" description="Helical" evidence="8">
    <location>
        <begin position="645"/>
        <end position="670"/>
    </location>
</feature>
<keyword evidence="11" id="KW-1185">Reference proteome</keyword>
<dbReference type="EMBL" id="BMPF01000002">
    <property type="protein sequence ID" value="GGL32268.1"/>
    <property type="molecule type" value="Genomic_DNA"/>
</dbReference>
<evidence type="ECO:0000313" key="11">
    <source>
        <dbReference type="Proteomes" id="UP000628840"/>
    </source>
</evidence>
<evidence type="ECO:0000256" key="2">
    <source>
        <dbReference type="ARBA" id="ARBA00007069"/>
    </source>
</evidence>
<feature type="transmembrane region" description="Helical" evidence="8">
    <location>
        <begin position="242"/>
        <end position="261"/>
    </location>
</feature>
<evidence type="ECO:0000256" key="6">
    <source>
        <dbReference type="ARBA" id="ARBA00022989"/>
    </source>
</evidence>